<evidence type="ECO:0000256" key="4">
    <source>
        <dbReference type="SAM" id="MobiDB-lite"/>
    </source>
</evidence>
<dbReference type="Pfam" id="PF08623">
    <property type="entry name" value="TIP120"/>
    <property type="match status" value="1"/>
</dbReference>
<evidence type="ECO:0000313" key="7">
    <source>
        <dbReference type="Proteomes" id="UP000799439"/>
    </source>
</evidence>
<comment type="similarity">
    <text evidence="1">Belongs to the CAND family.</text>
</comment>
<feature type="region of interest" description="Disordered" evidence="4">
    <location>
        <begin position="470"/>
        <end position="498"/>
    </location>
</feature>
<dbReference type="Pfam" id="PF25782">
    <property type="entry name" value="TPR_CAND1"/>
    <property type="match status" value="1"/>
</dbReference>
<dbReference type="PANTHER" id="PTHR12696">
    <property type="entry name" value="TIP120"/>
    <property type="match status" value="1"/>
</dbReference>
<keyword evidence="2" id="KW-0677">Repeat</keyword>
<comment type="caution">
    <text evidence="6">The sequence shown here is derived from an EMBL/GenBank/DDBJ whole genome shotgun (WGS) entry which is preliminary data.</text>
</comment>
<evidence type="ECO:0000256" key="2">
    <source>
        <dbReference type="ARBA" id="ARBA00022737"/>
    </source>
</evidence>
<dbReference type="InterPro" id="IPR016024">
    <property type="entry name" value="ARM-type_fold"/>
</dbReference>
<dbReference type="GO" id="GO:0010265">
    <property type="term" value="P:SCF complex assembly"/>
    <property type="evidence" value="ECO:0007669"/>
    <property type="project" value="InterPro"/>
</dbReference>
<reference evidence="6" key="1">
    <citation type="journal article" date="2020" name="Stud. Mycol.">
        <title>101 Dothideomycetes genomes: a test case for predicting lifestyles and emergence of pathogens.</title>
        <authorList>
            <person name="Haridas S."/>
            <person name="Albert R."/>
            <person name="Binder M."/>
            <person name="Bloem J."/>
            <person name="Labutti K."/>
            <person name="Salamov A."/>
            <person name="Andreopoulos B."/>
            <person name="Baker S."/>
            <person name="Barry K."/>
            <person name="Bills G."/>
            <person name="Bluhm B."/>
            <person name="Cannon C."/>
            <person name="Castanera R."/>
            <person name="Culley D."/>
            <person name="Daum C."/>
            <person name="Ezra D."/>
            <person name="Gonzalez J."/>
            <person name="Henrissat B."/>
            <person name="Kuo A."/>
            <person name="Liang C."/>
            <person name="Lipzen A."/>
            <person name="Lutzoni F."/>
            <person name="Magnuson J."/>
            <person name="Mondo S."/>
            <person name="Nolan M."/>
            <person name="Ohm R."/>
            <person name="Pangilinan J."/>
            <person name="Park H.-J."/>
            <person name="Ramirez L."/>
            <person name="Alfaro M."/>
            <person name="Sun H."/>
            <person name="Tritt A."/>
            <person name="Yoshinaga Y."/>
            <person name="Zwiers L.-H."/>
            <person name="Turgeon B."/>
            <person name="Goodwin S."/>
            <person name="Spatafora J."/>
            <person name="Crous P."/>
            <person name="Grigoriev I."/>
        </authorList>
    </citation>
    <scope>NUCLEOTIDE SEQUENCE</scope>
    <source>
        <strain evidence="6">CBS 260.36</strain>
    </source>
</reference>
<dbReference type="Gene3D" id="1.25.10.10">
    <property type="entry name" value="Leucine-rich Repeat Variant"/>
    <property type="match status" value="1"/>
</dbReference>
<gene>
    <name evidence="6" type="ORF">K461DRAFT_272725</name>
</gene>
<dbReference type="EMBL" id="ML996081">
    <property type="protein sequence ID" value="KAF2156660.1"/>
    <property type="molecule type" value="Genomic_DNA"/>
</dbReference>
<evidence type="ECO:0000313" key="6">
    <source>
        <dbReference type="EMBL" id="KAF2156660.1"/>
    </source>
</evidence>
<dbReference type="Proteomes" id="UP000799439">
    <property type="component" value="Unassembled WGS sequence"/>
</dbReference>
<dbReference type="InterPro" id="IPR039852">
    <property type="entry name" value="CAND1/CAND2"/>
</dbReference>
<protein>
    <submittedName>
        <fullName evidence="6">Cullin binding protein CanA</fullName>
    </submittedName>
</protein>
<sequence>MSSSSTPQNPTSHHVASLLTKFTNQDPDIRYMSLNDLHQILLAGHQTFLSHDYTTCARVVEGFLHTLNDQNGDVQNMAIRCLGPFVNKAPDNLLCPMIEKVSNLQTGSIVDASVPALAVRAIVVALARPTPGTQRQPKVIEAYNAVSKAVIPRLVGHIVVPLPNKGAPAPPKGMLEVEIETGQDTNALDVLTEVARCFGSMLQEAEVKALQKITIQVLESDRCSSVMKKKAVAALSMLANYFSDGLLSAFVSYTIEVLRQPTLVPSQKKLFISIYSAVAKSIPRRFGPYLLTLAPFVLGPLSQEELDRQADVEDEEILDSRDPQIEEVREAALVALDSFCAFCPQDMSSYSEETLDAALRFLKYDPNYAIDDDDDDMDVEEEDDPDMEIDEDFEEETGFDDEDDVSWKVRRCSAKLLHTLIGSRNLIVDSVAYSKAAPALISRFNEREESVRLEIFATLAGLISKAREPYRKHVTPTEPTASKAFPAGRKRRRGSSNAGFTDVQAQLSSANGYASPSTPPPQTGPQQSLANISPEIVQAIAKALKTSTLQTKQACISLLTTLVTAQRGGLSNSLDIVIPALVDVLNTSATSGSGSTATFHSARIAALELLRAIADLHSSRVLQPFANKVIPVLAKTAKANYGKVAVEAVDTVEVYVKALTPPRTAASKSPTTSELKQLYEVLIDRVSATDTDTEVRQKAIQALGMLVGRTSGTKGSLMLDNDSRQAAQDLILERLKNELTRLASVKAVETMALLAQNSKDFTSTWIQQVSLELGAQLRKANRALRGSSLGTLKLLAQNAASRQHYDDETIKQLVDMLLPLLGESDLHMLGPALVTLSAYAKDKPKVVLTSDVIGALCKTAKLELQGSTLDALLEVVETFGRSKQGAPLMKALLTDVGVGGDPEIVGQVIGTLLVGAGGQNVGVTLEDFKAELKTSRDEKRQCLALYILGEAGFRLGTDSPLEPSDFDRYFTATSERVQIAAAVALGRAGAGNVKVFLPVILKASGSHDNYLLLHSMKEMLQHTTAESEILEYSKAVWDVILGASQEEDNKALGAECIGRLAIIDPTAYLPQLQQYLTDPQPAIRGMIISAFKYTSTDTDASYDSFLQPIIVQCLSTMLNEENLDNRRLALTTFNSAAHNKPQLITPHLSELLPLAMRETVIRPDLIREVAMGPFKHKVDDGLDLRKSAYETLYALMETAFSSLPIAEFYERIIAGIGDEHEIKIICCLMVSKLITLAPAETVHSLDKFAGAFRAVLAFKPKDSAVKQELEKLQEHNKAILKVMLQMNKAFPSEAQDSRHWQETYDWAKKEHLTGFRNAEDELKDKSR</sequence>
<dbReference type="OrthoDB" id="6260732at2759"/>
<dbReference type="SUPFAM" id="SSF48371">
    <property type="entry name" value="ARM repeat"/>
    <property type="match status" value="1"/>
</dbReference>
<feature type="domain" description="TATA-binding protein interacting (TIP20)" evidence="5">
    <location>
        <begin position="1143"/>
        <end position="1307"/>
    </location>
</feature>
<proteinExistence type="inferred from homology"/>
<name>A0A9P4MJ31_9PEZI</name>
<evidence type="ECO:0000256" key="3">
    <source>
        <dbReference type="ARBA" id="ARBA00022786"/>
    </source>
</evidence>
<dbReference type="InterPro" id="IPR011989">
    <property type="entry name" value="ARM-like"/>
</dbReference>
<feature type="region of interest" description="Disordered" evidence="4">
    <location>
        <begin position="509"/>
        <end position="528"/>
    </location>
</feature>
<dbReference type="InterPro" id="IPR013932">
    <property type="entry name" value="TATA-bd_TIP120"/>
</dbReference>
<evidence type="ECO:0000256" key="1">
    <source>
        <dbReference type="ARBA" id="ARBA00007657"/>
    </source>
</evidence>
<accession>A0A9P4MJ31</accession>
<keyword evidence="3" id="KW-0833">Ubl conjugation pathway</keyword>
<organism evidence="6 7">
    <name type="scientific">Myriangium duriaei CBS 260.36</name>
    <dbReference type="NCBI Taxonomy" id="1168546"/>
    <lineage>
        <taxon>Eukaryota</taxon>
        <taxon>Fungi</taxon>
        <taxon>Dikarya</taxon>
        <taxon>Ascomycota</taxon>
        <taxon>Pezizomycotina</taxon>
        <taxon>Dothideomycetes</taxon>
        <taxon>Dothideomycetidae</taxon>
        <taxon>Myriangiales</taxon>
        <taxon>Myriangiaceae</taxon>
        <taxon>Myriangium</taxon>
    </lineage>
</organism>
<keyword evidence="7" id="KW-1185">Reference proteome</keyword>
<evidence type="ECO:0000259" key="5">
    <source>
        <dbReference type="Pfam" id="PF08623"/>
    </source>
</evidence>